<accession>A0A657LKR3</accession>
<dbReference type="Proteomes" id="UP000182661">
    <property type="component" value="Unassembled WGS sequence"/>
</dbReference>
<dbReference type="SUPFAM" id="SSF47598">
    <property type="entry name" value="Ribbon-helix-helix"/>
    <property type="match status" value="1"/>
</dbReference>
<dbReference type="GO" id="GO:0006355">
    <property type="term" value="P:regulation of DNA-templated transcription"/>
    <property type="evidence" value="ECO:0007669"/>
    <property type="project" value="InterPro"/>
</dbReference>
<dbReference type="AlphaFoldDB" id="A0A657LKR3"/>
<evidence type="ECO:0000313" key="2">
    <source>
        <dbReference type="Proteomes" id="UP000182661"/>
    </source>
</evidence>
<dbReference type="OrthoDB" id="8083485at2"/>
<sequence length="95" mass="10551">MGDLLIRTISEALKHDIAAAADLHGRSLSDQAKELLRKALMMESDVKAAAELSAYDALRAAFGDCLMTDEDNDEFTTVIEESRKRIFERPGFEFG</sequence>
<evidence type="ECO:0000313" key="1">
    <source>
        <dbReference type="EMBL" id="OJF90492.1"/>
    </source>
</evidence>
<name>A0A657LKR3_9HYPH</name>
<proteinExistence type="predicted"/>
<organism evidence="1 2">
    <name type="scientific">Pararhizobium antarcticum</name>
    <dbReference type="NCBI Taxonomy" id="1798805"/>
    <lineage>
        <taxon>Bacteria</taxon>
        <taxon>Pseudomonadati</taxon>
        <taxon>Pseudomonadota</taxon>
        <taxon>Alphaproteobacteria</taxon>
        <taxon>Hyphomicrobiales</taxon>
        <taxon>Rhizobiaceae</taxon>
        <taxon>Rhizobium/Agrobacterium group</taxon>
        <taxon>Pararhizobium</taxon>
    </lineage>
</organism>
<dbReference type="InterPro" id="IPR010985">
    <property type="entry name" value="Ribbon_hlx_hlx"/>
</dbReference>
<dbReference type="EMBL" id="LSRP01000140">
    <property type="protein sequence ID" value="OJF90492.1"/>
    <property type="molecule type" value="Genomic_DNA"/>
</dbReference>
<comment type="caution">
    <text evidence="1">The sequence shown here is derived from an EMBL/GenBank/DDBJ whole genome shotgun (WGS) entry which is preliminary data.</text>
</comment>
<protein>
    <submittedName>
        <fullName evidence="1">Plasmid stabilization protein</fullName>
    </submittedName>
</protein>
<gene>
    <name evidence="1" type="ORF">AX760_07690</name>
</gene>
<keyword evidence="2" id="KW-1185">Reference proteome</keyword>
<dbReference type="RefSeq" id="WP_071835547.1">
    <property type="nucleotide sequence ID" value="NZ_LSRP01000140.1"/>
</dbReference>
<reference evidence="1 2" key="1">
    <citation type="submission" date="2016-02" db="EMBL/GenBank/DDBJ databases">
        <title>Genome sequencing of a beta-galactosidase producing bacteria Rhizobium sp. 59.</title>
        <authorList>
            <person name="Wang D."/>
            <person name="Kot W."/>
            <person name="Qin Y."/>
            <person name="Hansen L."/>
            <person name="Naqvi K."/>
            <person name="Rensing C."/>
        </authorList>
    </citation>
    <scope>NUCLEOTIDE SEQUENCE [LARGE SCALE GENOMIC DNA]</scope>
    <source>
        <strain evidence="1 2">59</strain>
    </source>
</reference>